<dbReference type="Proteomes" id="UP000004846">
    <property type="component" value="Unassembled WGS sequence"/>
</dbReference>
<organism evidence="3 4">
    <name type="scientific">Enterococcus faecalis TX4248</name>
    <dbReference type="NCBI Taxonomy" id="749495"/>
    <lineage>
        <taxon>Bacteria</taxon>
        <taxon>Bacillati</taxon>
        <taxon>Bacillota</taxon>
        <taxon>Bacilli</taxon>
        <taxon>Lactobacillales</taxon>
        <taxon>Enterococcaceae</taxon>
        <taxon>Enterococcus</taxon>
    </lineage>
</organism>
<dbReference type="InterPro" id="IPR026881">
    <property type="entry name" value="WYL_dom"/>
</dbReference>
<dbReference type="AlphaFoldDB" id="A0A125W7M6"/>
<dbReference type="Gene3D" id="1.10.10.10">
    <property type="entry name" value="Winged helix-like DNA-binding domain superfamily/Winged helix DNA-binding domain"/>
    <property type="match status" value="1"/>
</dbReference>
<dbReference type="RefSeq" id="WP_002385468.1">
    <property type="nucleotide sequence ID" value="NZ_GL454434.1"/>
</dbReference>
<name>A0A125W7M6_ENTFL</name>
<dbReference type="Pfam" id="PF13280">
    <property type="entry name" value="WYL"/>
    <property type="match status" value="1"/>
</dbReference>
<gene>
    <name evidence="3" type="ORF">HMPREF9498_01082</name>
</gene>
<dbReference type="GeneID" id="60892595"/>
<dbReference type="InterPro" id="IPR013196">
    <property type="entry name" value="HTH_11"/>
</dbReference>
<reference evidence="4" key="1">
    <citation type="submission" date="2010-07" db="EMBL/GenBank/DDBJ databases">
        <authorList>
            <person name="Weinstock G."/>
            <person name="Sodergren E."/>
            <person name="Clifton S."/>
            <person name="Fulton L."/>
            <person name="Fulton B."/>
            <person name="Courtney L."/>
            <person name="Fronick C."/>
            <person name="Harrison M."/>
            <person name="Strong C."/>
            <person name="Farmer C."/>
            <person name="Delahaunty K."/>
            <person name="Markovic C."/>
            <person name="Hall O."/>
            <person name="Minx P."/>
            <person name="Tomlinson C."/>
            <person name="Mitreva M."/>
            <person name="Hou S."/>
            <person name="Chen J."/>
            <person name="Wollam A."/>
            <person name="Pepin K.H."/>
            <person name="Johnson M."/>
            <person name="Bhonagiri V."/>
            <person name="Zhang X."/>
            <person name="Suruliraj S."/>
            <person name="Warren W."/>
            <person name="Chinwalla A."/>
            <person name="Mardis E.R."/>
            <person name="Wilson R.K."/>
        </authorList>
    </citation>
    <scope>NUCLEOTIDE SEQUENCE [LARGE SCALE GENOMIC DNA]</scope>
    <source>
        <strain evidence="4">TX4248</strain>
    </source>
</reference>
<dbReference type="EMBL" id="AEBR01000029">
    <property type="protein sequence ID" value="EFM83311.1"/>
    <property type="molecule type" value="Genomic_DNA"/>
</dbReference>
<accession>A0A125W7M6</accession>
<feature type="domain" description="WYL" evidence="2">
    <location>
        <begin position="143"/>
        <end position="207"/>
    </location>
</feature>
<sequence length="315" mass="37092">MEGKMKKSERLNQELFFLRTHPQFNLNQLMKTFGISKSTALRDIEALENLGVPLYVENGRYGGYRVLNKPLLPPIYFNENEVLAIFFSLQLLKLVAESPFGHSYQQIQQKLLHSLDEPTQFKISQMSKVVYYEGIEQVEAPGNLEQLFHCILAQQVIQFNYTRYEATTKKILPTRLTILEGYWYCSGYDVTKKAWRTYRCDFMEAIQQLNQTLDFTTEELKESYRHQQTTARTIPFKAIITEKGKEFFYKHRFDNIQLEETPTQCFLVGQIHPTETQFLANYFMGFGEEVTILEPVQVKQAYVESIMRIQKKYQE</sequence>
<dbReference type="PANTHER" id="PTHR34580:SF9">
    <property type="entry name" value="SLL5097 PROTEIN"/>
    <property type="match status" value="1"/>
</dbReference>
<evidence type="ECO:0000259" key="2">
    <source>
        <dbReference type="Pfam" id="PF13280"/>
    </source>
</evidence>
<dbReference type="HOGENOM" id="CLU_041141_5_2_9"/>
<feature type="domain" description="Helix-turn-helix type 11" evidence="1">
    <location>
        <begin position="10"/>
        <end position="65"/>
    </location>
</feature>
<evidence type="ECO:0000313" key="4">
    <source>
        <dbReference type="Proteomes" id="UP000004846"/>
    </source>
</evidence>
<dbReference type="PROSITE" id="PS52050">
    <property type="entry name" value="WYL"/>
    <property type="match status" value="1"/>
</dbReference>
<protein>
    <submittedName>
        <fullName evidence="3">HTH domain protein</fullName>
    </submittedName>
</protein>
<dbReference type="InterPro" id="IPR051534">
    <property type="entry name" value="CBASS_pafABC_assoc_protein"/>
</dbReference>
<dbReference type="SUPFAM" id="SSF46785">
    <property type="entry name" value="Winged helix' DNA-binding domain"/>
    <property type="match status" value="1"/>
</dbReference>
<dbReference type="InterPro" id="IPR036390">
    <property type="entry name" value="WH_DNA-bd_sf"/>
</dbReference>
<evidence type="ECO:0000259" key="1">
    <source>
        <dbReference type="Pfam" id="PF08279"/>
    </source>
</evidence>
<comment type="caution">
    <text evidence="3">The sequence shown here is derived from an EMBL/GenBank/DDBJ whole genome shotgun (WGS) entry which is preliminary data.</text>
</comment>
<dbReference type="InterPro" id="IPR036388">
    <property type="entry name" value="WH-like_DNA-bd_sf"/>
</dbReference>
<dbReference type="Pfam" id="PF08279">
    <property type="entry name" value="HTH_11"/>
    <property type="match status" value="1"/>
</dbReference>
<dbReference type="PANTHER" id="PTHR34580">
    <property type="match status" value="1"/>
</dbReference>
<evidence type="ECO:0000313" key="3">
    <source>
        <dbReference type="EMBL" id="EFM83311.1"/>
    </source>
</evidence>
<proteinExistence type="predicted"/>